<sequence length="231" mass="26514">MAGSDKVLSTAAELYQHHIKGQWQKIKGRPYQSKAITVELNLAKSIKEPDHWIKVKLLFVRGVNEEKQRAGKHDWALFLSTDTHLSDERILEIYALRWGIEVYFKEAKQKLGFLKEQSTHYSAYIASIHLTALRFCLLLLTQHEEGAARLSDSRNDMINSLCTLDFASRLWVIFRALISGALDELSKLYGVSAAQEIMNQIDKTVQEFFMQVMQMDTFTLRLEAKSIGDEC</sequence>
<dbReference type="GO" id="GO:0003677">
    <property type="term" value="F:DNA binding"/>
    <property type="evidence" value="ECO:0007669"/>
    <property type="project" value="InterPro"/>
</dbReference>
<dbReference type="GO" id="GO:0004803">
    <property type="term" value="F:transposase activity"/>
    <property type="evidence" value="ECO:0007669"/>
    <property type="project" value="InterPro"/>
</dbReference>
<dbReference type="GO" id="GO:0006313">
    <property type="term" value="P:DNA transposition"/>
    <property type="evidence" value="ECO:0007669"/>
    <property type="project" value="InterPro"/>
</dbReference>
<dbReference type="AlphaFoldDB" id="C9E5S5"/>
<reference evidence="2" key="2">
    <citation type="submission" date="2009-08" db="EMBL/GenBank/DDBJ databases">
        <title>Vibrio fluvialis ICEVflInd1.</title>
        <authorList>
            <person name="Fouts D."/>
            <person name="Durkin S."/>
            <person name="Wozniak R."/>
            <person name="Waldor M."/>
        </authorList>
    </citation>
    <scope>NUCLEOTIDE SEQUENCE</scope>
    <source>
        <strain evidence="2">Ind1</strain>
    </source>
</reference>
<proteinExistence type="predicted"/>
<name>C9E5S5_VIBFL</name>
<dbReference type="InterPro" id="IPR002559">
    <property type="entry name" value="Transposase_11"/>
</dbReference>
<dbReference type="Pfam" id="PF01609">
    <property type="entry name" value="DDE_Tnp_1"/>
    <property type="match status" value="1"/>
</dbReference>
<evidence type="ECO:0000259" key="1">
    <source>
        <dbReference type="Pfam" id="PF01609"/>
    </source>
</evidence>
<dbReference type="EMBL" id="GQ463144">
    <property type="protein sequence ID" value="ACV96594.1"/>
    <property type="molecule type" value="Genomic_DNA"/>
</dbReference>
<dbReference type="Gene3D" id="3.90.350.10">
    <property type="entry name" value="Transposase Inhibitor Protein From Tn5, Chain A, domain 1"/>
    <property type="match status" value="1"/>
</dbReference>
<evidence type="ECO:0000313" key="2">
    <source>
        <dbReference type="EMBL" id="ACV96594.1"/>
    </source>
</evidence>
<accession>C9E5S5</accession>
<protein>
    <recommendedName>
        <fullName evidence="1">Transposase IS4-like domain-containing protein</fullName>
    </recommendedName>
</protein>
<gene>
    <name evidence="2" type="ORF">ICEVFLIND1_0062</name>
</gene>
<organism evidence="2">
    <name type="scientific">Vibrio fluvialis</name>
    <dbReference type="NCBI Taxonomy" id="676"/>
    <lineage>
        <taxon>Bacteria</taxon>
        <taxon>Pseudomonadati</taxon>
        <taxon>Pseudomonadota</taxon>
        <taxon>Gammaproteobacteria</taxon>
        <taxon>Vibrionales</taxon>
        <taxon>Vibrionaceae</taxon>
        <taxon>Vibrio</taxon>
    </lineage>
</organism>
<dbReference type="SUPFAM" id="SSF53098">
    <property type="entry name" value="Ribonuclease H-like"/>
    <property type="match status" value="1"/>
</dbReference>
<dbReference type="PATRIC" id="fig|563774.4.peg.14"/>
<dbReference type="InterPro" id="IPR012337">
    <property type="entry name" value="RNaseH-like_sf"/>
</dbReference>
<reference evidence="2" key="1">
    <citation type="journal article" date="2009" name="PLoS Genet.">
        <title>Comparative ICE genomics: insights into the evolution of the SXT/R391 family of ICEs.</title>
        <authorList>
            <person name="Wozniak R.A."/>
            <person name="Fouts D.E."/>
            <person name="Spagnoletti M."/>
            <person name="Colombo M.M."/>
            <person name="Ceccarelli D."/>
            <person name="Garriss G."/>
            <person name="Dery C."/>
            <person name="Burrus V."/>
            <person name="Waldor M.K."/>
        </authorList>
    </citation>
    <scope>NUCLEOTIDE SEQUENCE</scope>
    <source>
        <strain evidence="2">Ind1</strain>
    </source>
</reference>
<feature type="domain" description="Transposase IS4-like" evidence="1">
    <location>
        <begin position="62"/>
        <end position="120"/>
    </location>
</feature>